<dbReference type="InterPro" id="IPR024588">
    <property type="entry name" value="YejM_N"/>
</dbReference>
<feature type="domain" description="Inner membrane protein YejM N-terminal" evidence="2">
    <location>
        <begin position="5"/>
        <end position="255"/>
    </location>
</feature>
<accession>A0A432XQ14</accession>
<evidence type="ECO:0000259" key="2">
    <source>
        <dbReference type="Pfam" id="PF11893"/>
    </source>
</evidence>
<dbReference type="RefSeq" id="WP_126832420.1">
    <property type="nucleotide sequence ID" value="NZ_PIPT01000001.1"/>
</dbReference>
<feature type="transmembrane region" description="Helical" evidence="1">
    <location>
        <begin position="88"/>
        <end position="110"/>
    </location>
</feature>
<proteinExistence type="predicted"/>
<dbReference type="EMBL" id="PIPT01000001">
    <property type="protein sequence ID" value="RUO50774.1"/>
    <property type="molecule type" value="Genomic_DNA"/>
</dbReference>
<protein>
    <submittedName>
        <fullName evidence="3">Alkaline phosphatase</fullName>
    </submittedName>
</protein>
<feature type="transmembrane region" description="Helical" evidence="1">
    <location>
        <begin position="171"/>
        <end position="193"/>
    </location>
</feature>
<sequence>MRQRKQRRDKIARLISWGHWFTFFNILLALAIGTLYIEAAETPSTFLGGFYMLISWLGHFAFLPFITFIILIFPFCLIIPFSRFLKGVATLVAAFGLIALVADALFFRQYGYHLNTYSLSQLALDAETAFAGASFVLLLGMLLVFVVLLVFELALANIAWKRLDRLREKHWGASFSAVFVLCFLASHSIHIWADAVFYTPITKQDDLFPLSYPTTAQTLMSKHGWLAEERSQATDRLLKGTEQINLNYPPQNLMCARQGTTNNTYVVVFDALTAAEQQRLMGILPQLERFESPLVGHTTRSGGLFELLYGLADIYREPIAAQQQPPAFWQQLNDYQVSVTVTGELEAFTVGDYLRATPAESYRDSLTFALHTEVSNAVLERLATEIVAGHQVVVTALNNAATTQANSESYSLAAVQVPLLYTSNLPFAQQDLALLTDLAPTLTQRYMTCAGGVESFATGRNIFLTQEREFPVMTSFGRDLVVYDVDATTVISTDGRVRSFANTTLETMPNVAPATPILVDGIKHLQRFSKQSDE</sequence>
<keyword evidence="1" id="KW-0812">Transmembrane</keyword>
<keyword evidence="1" id="KW-0472">Membrane</keyword>
<keyword evidence="1" id="KW-1133">Transmembrane helix</keyword>
<feature type="transmembrane region" description="Helical" evidence="1">
    <location>
        <begin position="57"/>
        <end position="81"/>
    </location>
</feature>
<dbReference type="AlphaFoldDB" id="A0A432XQ14"/>
<gene>
    <name evidence="3" type="ORF">CWE21_01325</name>
</gene>
<feature type="transmembrane region" description="Helical" evidence="1">
    <location>
        <begin position="130"/>
        <end position="159"/>
    </location>
</feature>
<dbReference type="Proteomes" id="UP000286678">
    <property type="component" value="Unassembled WGS sequence"/>
</dbReference>
<keyword evidence="4" id="KW-1185">Reference proteome</keyword>
<evidence type="ECO:0000256" key="1">
    <source>
        <dbReference type="SAM" id="Phobius"/>
    </source>
</evidence>
<dbReference type="OrthoDB" id="236686at2"/>
<evidence type="ECO:0000313" key="3">
    <source>
        <dbReference type="EMBL" id="RUO50774.1"/>
    </source>
</evidence>
<organism evidence="3 4">
    <name type="scientific">Pseudidiomarina aquimaris</name>
    <dbReference type="NCBI Taxonomy" id="641841"/>
    <lineage>
        <taxon>Bacteria</taxon>
        <taxon>Pseudomonadati</taxon>
        <taxon>Pseudomonadota</taxon>
        <taxon>Gammaproteobacteria</taxon>
        <taxon>Alteromonadales</taxon>
        <taxon>Idiomarinaceae</taxon>
        <taxon>Pseudidiomarina</taxon>
    </lineage>
</organism>
<comment type="caution">
    <text evidence="3">The sequence shown here is derived from an EMBL/GenBank/DDBJ whole genome shotgun (WGS) entry which is preliminary data.</text>
</comment>
<name>A0A432XQ14_9GAMM</name>
<reference evidence="4" key="1">
    <citation type="journal article" date="2018" name="Front. Microbiol.">
        <title>Genome-Based Analysis Reveals the Taxonomy and Diversity of the Family Idiomarinaceae.</title>
        <authorList>
            <person name="Liu Y."/>
            <person name="Lai Q."/>
            <person name="Shao Z."/>
        </authorList>
    </citation>
    <scope>NUCLEOTIDE SEQUENCE [LARGE SCALE GENOMIC DNA]</scope>
    <source>
        <strain evidence="4">SW15</strain>
    </source>
</reference>
<feature type="transmembrane region" description="Helical" evidence="1">
    <location>
        <begin position="20"/>
        <end position="37"/>
    </location>
</feature>
<evidence type="ECO:0000313" key="4">
    <source>
        <dbReference type="Proteomes" id="UP000286678"/>
    </source>
</evidence>
<dbReference type="Pfam" id="PF11893">
    <property type="entry name" value="DUF3413"/>
    <property type="match status" value="1"/>
</dbReference>